<dbReference type="InterPro" id="IPR006119">
    <property type="entry name" value="Resolv_N"/>
</dbReference>
<accession>A0A564T0P8</accession>
<dbReference type="Gene3D" id="3.90.1750.20">
    <property type="entry name" value="Putative Large Serine Recombinase, Chain B, Domain 2"/>
    <property type="match status" value="1"/>
</dbReference>
<dbReference type="InterPro" id="IPR038109">
    <property type="entry name" value="DNA_bind_recomb_sf"/>
</dbReference>
<dbReference type="PROSITE" id="PS51737">
    <property type="entry name" value="RECOMBINASE_DNA_BIND"/>
    <property type="match status" value="1"/>
</dbReference>
<evidence type="ECO:0000313" key="4">
    <source>
        <dbReference type="EMBL" id="VUX00639.1"/>
    </source>
</evidence>
<evidence type="ECO:0000313" key="5">
    <source>
        <dbReference type="Proteomes" id="UP000398619"/>
    </source>
</evidence>
<protein>
    <submittedName>
        <fullName evidence="4">Recombinase</fullName>
    </submittedName>
</protein>
<dbReference type="PANTHER" id="PTHR30461">
    <property type="entry name" value="DNA-INVERTASE FROM LAMBDOID PROPHAGE"/>
    <property type="match status" value="1"/>
</dbReference>
<dbReference type="Proteomes" id="UP000398619">
    <property type="component" value="Unassembled WGS sequence"/>
</dbReference>
<feature type="coiled-coil region" evidence="1">
    <location>
        <begin position="274"/>
        <end position="343"/>
    </location>
</feature>
<sequence>MSAVAEIERENIIEQTMNGRREKARQGGWNGGFAPYGYYLKDNQLLIEETEAEAIRIIFDKFANSDIGLGGVAKYLNLQGIKKIPRQNGTLETWSSHFIRLILDNPVYCGKIAYGRRTREKVKGTKNEYKQVHAEDYILEDGQHEGIISEELWQKVHAKRMATGIKQPSKIGKDRSHLLTGILKCPLCGSSMYTNKHAWTNKDGTYKEVYYYICGRNKQERGHHCDYKASLRKTDIEPLVIEAVKELVSDKYFAKEIEKRIGIQTDTTAIDKELANYESKLKEVDLNKARLEREIDNLPIDARFRERKIHDMTLRLDALYDTIVELEERIEDVKLRRSSIEMETITLDNIYKLMLNFGKLYDIISDEEKKSLITYLIKEIQIYPNGESEQPLKSIEFNFPIYRDGQEVRRLLWEKGNTVETVVLLSHENQMTR</sequence>
<dbReference type="InterPro" id="IPR011109">
    <property type="entry name" value="DNA_bind_recombinase_dom"/>
</dbReference>
<organism evidence="4 5">
    <name type="scientific">Dorea longicatena</name>
    <dbReference type="NCBI Taxonomy" id="88431"/>
    <lineage>
        <taxon>Bacteria</taxon>
        <taxon>Bacillati</taxon>
        <taxon>Bacillota</taxon>
        <taxon>Clostridia</taxon>
        <taxon>Lachnospirales</taxon>
        <taxon>Lachnospiraceae</taxon>
        <taxon>Dorea</taxon>
    </lineage>
</organism>
<dbReference type="InterPro" id="IPR025827">
    <property type="entry name" value="Zn_ribbon_recom_dom"/>
</dbReference>
<keyword evidence="1" id="KW-0175">Coiled coil</keyword>
<feature type="domain" description="Recombinase" evidence="3">
    <location>
        <begin position="35"/>
        <end position="166"/>
    </location>
</feature>
<dbReference type="InterPro" id="IPR050639">
    <property type="entry name" value="SSR_resolvase"/>
</dbReference>
<evidence type="ECO:0000259" key="2">
    <source>
        <dbReference type="PROSITE" id="PS51736"/>
    </source>
</evidence>
<name>A0A564T0P8_9FIRM</name>
<reference evidence="4 5" key="1">
    <citation type="submission" date="2019-07" db="EMBL/GenBank/DDBJ databases">
        <authorList>
            <person name="Hibberd C M."/>
            <person name="Gehrig L. J."/>
            <person name="Chang H.-W."/>
            <person name="Venkatesh S."/>
        </authorList>
    </citation>
    <scope>NUCLEOTIDE SEQUENCE [LARGE SCALE GENOMIC DNA]</scope>
    <source>
        <strain evidence="4">Dorea_longicatena_SSTS_Bg7063</strain>
    </source>
</reference>
<proteinExistence type="predicted"/>
<dbReference type="EMBL" id="CABHNM010000028">
    <property type="protein sequence ID" value="VUX00639.1"/>
    <property type="molecule type" value="Genomic_DNA"/>
</dbReference>
<dbReference type="AlphaFoldDB" id="A0A564T0P8"/>
<dbReference type="GO" id="GO:0000150">
    <property type="term" value="F:DNA strand exchange activity"/>
    <property type="evidence" value="ECO:0007669"/>
    <property type="project" value="InterPro"/>
</dbReference>
<evidence type="ECO:0000259" key="3">
    <source>
        <dbReference type="PROSITE" id="PS51737"/>
    </source>
</evidence>
<dbReference type="PANTHER" id="PTHR30461:SF23">
    <property type="entry name" value="DNA RECOMBINASE-RELATED"/>
    <property type="match status" value="1"/>
</dbReference>
<dbReference type="GO" id="GO:0003677">
    <property type="term" value="F:DNA binding"/>
    <property type="evidence" value="ECO:0007669"/>
    <property type="project" value="InterPro"/>
</dbReference>
<dbReference type="PROSITE" id="PS51736">
    <property type="entry name" value="RECOMBINASES_3"/>
    <property type="match status" value="1"/>
</dbReference>
<evidence type="ECO:0000256" key="1">
    <source>
        <dbReference type="SAM" id="Coils"/>
    </source>
</evidence>
<dbReference type="Pfam" id="PF07508">
    <property type="entry name" value="Recombinase"/>
    <property type="match status" value="1"/>
</dbReference>
<gene>
    <name evidence="4" type="ORF">DLSSTS7063_01122</name>
</gene>
<dbReference type="Pfam" id="PF13408">
    <property type="entry name" value="Zn_ribbon_recom"/>
    <property type="match status" value="1"/>
</dbReference>
<feature type="domain" description="Resolvase/invertase-type recombinase catalytic" evidence="2">
    <location>
        <begin position="1"/>
        <end position="27"/>
    </location>
</feature>